<organism evidence="1 2">
    <name type="scientific">Symplocastrum torsivum CPER-KK1</name>
    <dbReference type="NCBI Taxonomy" id="450513"/>
    <lineage>
        <taxon>Bacteria</taxon>
        <taxon>Bacillati</taxon>
        <taxon>Cyanobacteriota</taxon>
        <taxon>Cyanophyceae</taxon>
        <taxon>Oscillatoriophycideae</taxon>
        <taxon>Oscillatoriales</taxon>
        <taxon>Microcoleaceae</taxon>
        <taxon>Symplocastrum</taxon>
    </lineage>
</organism>
<comment type="caution">
    <text evidence="1">The sequence shown here is derived from an EMBL/GenBank/DDBJ whole genome shotgun (WGS) entry which is preliminary data.</text>
</comment>
<dbReference type="AlphaFoldDB" id="A0A951PHT7"/>
<accession>A0A951PHT7</accession>
<dbReference type="EMBL" id="JAHHIF010000007">
    <property type="protein sequence ID" value="MBW4544180.1"/>
    <property type="molecule type" value="Genomic_DNA"/>
</dbReference>
<gene>
    <name evidence="1" type="ORF">KME25_07040</name>
</gene>
<protein>
    <submittedName>
        <fullName evidence="1">Uncharacterized protein</fullName>
    </submittedName>
</protein>
<reference evidence="1" key="2">
    <citation type="journal article" date="2022" name="Microbiol. Resour. Announc.">
        <title>Metagenome Sequencing to Explore Phylogenomics of Terrestrial Cyanobacteria.</title>
        <authorList>
            <person name="Ward R.D."/>
            <person name="Stajich J.E."/>
            <person name="Johansen J.R."/>
            <person name="Huntemann M."/>
            <person name="Clum A."/>
            <person name="Foster B."/>
            <person name="Foster B."/>
            <person name="Roux S."/>
            <person name="Palaniappan K."/>
            <person name="Varghese N."/>
            <person name="Mukherjee S."/>
            <person name="Reddy T.B.K."/>
            <person name="Daum C."/>
            <person name="Copeland A."/>
            <person name="Chen I.A."/>
            <person name="Ivanova N.N."/>
            <person name="Kyrpides N.C."/>
            <person name="Shapiro N."/>
            <person name="Eloe-Fadrosh E.A."/>
            <person name="Pietrasiak N."/>
        </authorList>
    </citation>
    <scope>NUCLEOTIDE SEQUENCE</scope>
    <source>
        <strain evidence="1">CPER-KK1</strain>
    </source>
</reference>
<name>A0A951PHT7_9CYAN</name>
<proteinExistence type="predicted"/>
<evidence type="ECO:0000313" key="2">
    <source>
        <dbReference type="Proteomes" id="UP000753908"/>
    </source>
</evidence>
<reference evidence="1" key="1">
    <citation type="submission" date="2021-05" db="EMBL/GenBank/DDBJ databases">
        <authorList>
            <person name="Pietrasiak N."/>
            <person name="Ward R."/>
            <person name="Stajich J.E."/>
            <person name="Kurbessoian T."/>
        </authorList>
    </citation>
    <scope>NUCLEOTIDE SEQUENCE</scope>
    <source>
        <strain evidence="1">CPER-KK1</strain>
    </source>
</reference>
<evidence type="ECO:0000313" key="1">
    <source>
        <dbReference type="EMBL" id="MBW4544180.1"/>
    </source>
</evidence>
<sequence length="119" mass="14122">MVNPFDPDDDLPLDEDLFGRTLEDFTMTGRLRRFHESFDSSIRAILQACLFRIHDEDGVLIFQILCPNQAVQKRLFTKREKVRNTLQWIWSNLDYYAFCVEKEALECQVLNMKRYRGGV</sequence>
<dbReference type="Proteomes" id="UP000753908">
    <property type="component" value="Unassembled WGS sequence"/>
</dbReference>